<organism evidence="8 9">
    <name type="scientific">Aquabacterium olei</name>
    <dbReference type="NCBI Taxonomy" id="1296669"/>
    <lineage>
        <taxon>Bacteria</taxon>
        <taxon>Pseudomonadati</taxon>
        <taxon>Pseudomonadota</taxon>
        <taxon>Betaproteobacteria</taxon>
        <taxon>Burkholderiales</taxon>
        <taxon>Aquabacterium</taxon>
    </lineage>
</organism>
<dbReference type="Gene3D" id="3.30.930.10">
    <property type="entry name" value="Bira Bifunctional Protein, Domain 2"/>
    <property type="match status" value="1"/>
</dbReference>
<sequence>MACQADWPGLSVEVQPELASTNTTLMARADEAEPGPVLLTAASQTAGRGRQGRQWAARAGDSLAFSLGLPVALDAIPGGGSALSLAVGLAVAEALDALRAERERSTGLGAPQPLGLKWPNDLWLEGRKLGGILIEARSGAHLPHGYRWLVIGVGLNVRAAVLPGTACVAEGLPASARPTAGEAWTAVAPALLQGVRAFVRHGFASLQAAYAERDVLAGQPVALWTRTGADPLADAPHASGIATGVDGHGALLVHTDAGLRAWSSGDVTVRPHAS</sequence>
<dbReference type="InterPro" id="IPR004408">
    <property type="entry name" value="Biotin_CoA_COase_ligase"/>
</dbReference>
<dbReference type="PANTHER" id="PTHR12835:SF5">
    <property type="entry name" value="BIOTIN--PROTEIN LIGASE"/>
    <property type="match status" value="1"/>
</dbReference>
<evidence type="ECO:0000256" key="4">
    <source>
        <dbReference type="ARBA" id="ARBA00023267"/>
    </source>
</evidence>
<evidence type="ECO:0000256" key="1">
    <source>
        <dbReference type="ARBA" id="ARBA00022598"/>
    </source>
</evidence>
<dbReference type="GO" id="GO:0004077">
    <property type="term" value="F:biotin--[biotin carboxyl-carrier protein] ligase activity"/>
    <property type="evidence" value="ECO:0007669"/>
    <property type="project" value="UniProtKB-EC"/>
</dbReference>
<reference evidence="8 9" key="1">
    <citation type="submission" date="2018-05" db="EMBL/GenBank/DDBJ databases">
        <title>complete genome sequence of Aquabacterium olei NBRC 110486.</title>
        <authorList>
            <person name="Tang B."/>
            <person name="Chang J."/>
            <person name="Zhang L."/>
            <person name="Yang H."/>
        </authorList>
    </citation>
    <scope>NUCLEOTIDE SEQUENCE [LARGE SCALE GENOMIC DNA]</scope>
    <source>
        <strain evidence="8 9">NBRC 110486</strain>
    </source>
</reference>
<dbReference type="InterPro" id="IPR003142">
    <property type="entry name" value="BPL_C"/>
</dbReference>
<dbReference type="InterPro" id="IPR008988">
    <property type="entry name" value="Transcriptional_repressor_C"/>
</dbReference>
<dbReference type="PROSITE" id="PS51733">
    <property type="entry name" value="BPL_LPL_CATALYTIC"/>
    <property type="match status" value="1"/>
</dbReference>
<comment type="catalytic activity">
    <reaction evidence="6">
        <text>biotin + L-lysyl-[protein] + ATP = N(6)-biotinyl-L-lysyl-[protein] + AMP + diphosphate + H(+)</text>
        <dbReference type="Rhea" id="RHEA:11756"/>
        <dbReference type="Rhea" id="RHEA-COMP:9752"/>
        <dbReference type="Rhea" id="RHEA-COMP:10505"/>
        <dbReference type="ChEBI" id="CHEBI:15378"/>
        <dbReference type="ChEBI" id="CHEBI:29969"/>
        <dbReference type="ChEBI" id="CHEBI:30616"/>
        <dbReference type="ChEBI" id="CHEBI:33019"/>
        <dbReference type="ChEBI" id="CHEBI:57586"/>
        <dbReference type="ChEBI" id="CHEBI:83144"/>
        <dbReference type="ChEBI" id="CHEBI:456215"/>
        <dbReference type="EC" id="6.3.4.15"/>
    </reaction>
</comment>
<evidence type="ECO:0000256" key="6">
    <source>
        <dbReference type="ARBA" id="ARBA00047846"/>
    </source>
</evidence>
<keyword evidence="3" id="KW-0067">ATP-binding</keyword>
<dbReference type="OrthoDB" id="9807064at2"/>
<keyword evidence="2" id="KW-0547">Nucleotide-binding</keyword>
<dbReference type="EC" id="6.3.4.15" evidence="5"/>
<dbReference type="Proteomes" id="UP000244892">
    <property type="component" value="Chromosome"/>
</dbReference>
<keyword evidence="1 8" id="KW-0436">Ligase</keyword>
<name>A0A2U8FXT6_9BURK</name>
<dbReference type="PANTHER" id="PTHR12835">
    <property type="entry name" value="BIOTIN PROTEIN LIGASE"/>
    <property type="match status" value="1"/>
</dbReference>
<dbReference type="CDD" id="cd16442">
    <property type="entry name" value="BPL"/>
    <property type="match status" value="1"/>
</dbReference>
<accession>A0A2U8FXT6</accession>
<keyword evidence="4" id="KW-0092">Biotin</keyword>
<keyword evidence="9" id="KW-1185">Reference proteome</keyword>
<gene>
    <name evidence="8" type="ORF">DEH84_02440</name>
</gene>
<dbReference type="InterPro" id="IPR045864">
    <property type="entry name" value="aa-tRNA-synth_II/BPL/LPL"/>
</dbReference>
<dbReference type="SUPFAM" id="SSF55681">
    <property type="entry name" value="Class II aaRS and biotin synthetases"/>
    <property type="match status" value="1"/>
</dbReference>
<dbReference type="AlphaFoldDB" id="A0A2U8FXT6"/>
<dbReference type="Pfam" id="PF02237">
    <property type="entry name" value="BPL_C"/>
    <property type="match status" value="1"/>
</dbReference>
<evidence type="ECO:0000313" key="8">
    <source>
        <dbReference type="EMBL" id="AWI55046.1"/>
    </source>
</evidence>
<dbReference type="KEGG" id="aon:DEH84_02440"/>
<feature type="domain" description="BPL/LPL catalytic" evidence="7">
    <location>
        <begin position="1"/>
        <end position="199"/>
    </location>
</feature>
<evidence type="ECO:0000313" key="9">
    <source>
        <dbReference type="Proteomes" id="UP000244892"/>
    </source>
</evidence>
<evidence type="ECO:0000256" key="3">
    <source>
        <dbReference type="ARBA" id="ARBA00022840"/>
    </source>
</evidence>
<dbReference type="SUPFAM" id="SSF50037">
    <property type="entry name" value="C-terminal domain of transcriptional repressors"/>
    <property type="match status" value="1"/>
</dbReference>
<dbReference type="EMBL" id="CP029210">
    <property type="protein sequence ID" value="AWI55046.1"/>
    <property type="molecule type" value="Genomic_DNA"/>
</dbReference>
<evidence type="ECO:0000256" key="5">
    <source>
        <dbReference type="ARBA" id="ARBA00024227"/>
    </source>
</evidence>
<proteinExistence type="predicted"/>
<evidence type="ECO:0000256" key="2">
    <source>
        <dbReference type="ARBA" id="ARBA00022741"/>
    </source>
</evidence>
<dbReference type="InterPro" id="IPR004143">
    <property type="entry name" value="BPL_LPL_catalytic"/>
</dbReference>
<protein>
    <recommendedName>
        <fullName evidence="5">biotin--[biotin carboxyl-carrier protein] ligase</fullName>
        <ecNumber evidence="5">6.3.4.15</ecNumber>
    </recommendedName>
</protein>
<evidence type="ECO:0000259" key="7">
    <source>
        <dbReference type="PROSITE" id="PS51733"/>
    </source>
</evidence>
<dbReference type="GO" id="GO:0005524">
    <property type="term" value="F:ATP binding"/>
    <property type="evidence" value="ECO:0007669"/>
    <property type="project" value="UniProtKB-KW"/>
</dbReference>
<dbReference type="NCBIfam" id="TIGR00121">
    <property type="entry name" value="birA_ligase"/>
    <property type="match status" value="1"/>
</dbReference>
<dbReference type="Gene3D" id="2.30.30.100">
    <property type="match status" value="1"/>
</dbReference>
<dbReference type="Pfam" id="PF03099">
    <property type="entry name" value="BPL_LplA_LipB"/>
    <property type="match status" value="1"/>
</dbReference>
<dbReference type="GO" id="GO:0005737">
    <property type="term" value="C:cytoplasm"/>
    <property type="evidence" value="ECO:0007669"/>
    <property type="project" value="TreeGrafter"/>
</dbReference>